<proteinExistence type="predicted"/>
<dbReference type="PRINTS" id="PR00069">
    <property type="entry name" value="ALDKETRDTASE"/>
</dbReference>
<dbReference type="InterPro" id="IPR023210">
    <property type="entry name" value="NADP_OxRdtase_dom"/>
</dbReference>
<sequence length="304" mass="34561">MFIIQASGEELEATLDTALQAGYRHIDTATVYENEQIIGNCLKKWLDSGRIKRSDLFIVTKVPPSGNRPADIEKWLKRSLSNLHLSYLDLYLVHTPFAYQNAGEELFHPFNEKGEIMIDADTDHLQIWTAMENQVLEGRTKAIGLSNFNIVQIKRILDNAKLPVSNLQIELHVYFQQNELVKFCQDNDISVTAYSPLGSRGFVQKIGKGDVVPDSLKNVTVLEIAQKYDKTPAQIALKHIIQKGIATIPKSINRLRIKQNIELFDWELEVEDVDKLNALDMGESARVCDFSFFKGLSKHPEFPF</sequence>
<keyword evidence="6" id="KW-1185">Reference proteome</keyword>
<dbReference type="STRING" id="64791.A0A151X5F0"/>
<dbReference type="PROSITE" id="PS00798">
    <property type="entry name" value="ALDOKETO_REDUCTASE_1"/>
    <property type="match status" value="1"/>
</dbReference>
<dbReference type="AlphaFoldDB" id="A0A151X5F0"/>
<feature type="site" description="Lowers pKa of active site Tyr" evidence="3">
    <location>
        <position position="61"/>
    </location>
</feature>
<dbReference type="PANTHER" id="PTHR11732">
    <property type="entry name" value="ALDO/KETO REDUCTASE"/>
    <property type="match status" value="1"/>
</dbReference>
<accession>A0A151X5F0</accession>
<feature type="binding site" evidence="2">
    <location>
        <position position="94"/>
    </location>
    <ligand>
        <name>substrate</name>
    </ligand>
</feature>
<evidence type="ECO:0000256" key="1">
    <source>
        <dbReference type="PIRSR" id="PIRSR000097-1"/>
    </source>
</evidence>
<dbReference type="EMBL" id="KQ982519">
    <property type="protein sequence ID" value="KYQ55490.1"/>
    <property type="molecule type" value="Genomic_DNA"/>
</dbReference>
<dbReference type="Proteomes" id="UP000075809">
    <property type="component" value="Unassembled WGS sequence"/>
</dbReference>
<dbReference type="PROSITE" id="PS00063">
    <property type="entry name" value="ALDOKETO_REDUCTASE_3"/>
    <property type="match status" value="1"/>
</dbReference>
<organism evidence="5 6">
    <name type="scientific">Mycetomoellerius zeteki</name>
    <dbReference type="NCBI Taxonomy" id="64791"/>
    <lineage>
        <taxon>Eukaryota</taxon>
        <taxon>Metazoa</taxon>
        <taxon>Ecdysozoa</taxon>
        <taxon>Arthropoda</taxon>
        <taxon>Hexapoda</taxon>
        <taxon>Insecta</taxon>
        <taxon>Pterygota</taxon>
        <taxon>Neoptera</taxon>
        <taxon>Endopterygota</taxon>
        <taxon>Hymenoptera</taxon>
        <taxon>Apocrita</taxon>
        <taxon>Aculeata</taxon>
        <taxon>Formicoidea</taxon>
        <taxon>Formicidae</taxon>
        <taxon>Myrmicinae</taxon>
        <taxon>Mycetomoellerius</taxon>
    </lineage>
</organism>
<evidence type="ECO:0000259" key="4">
    <source>
        <dbReference type="Pfam" id="PF00248"/>
    </source>
</evidence>
<protein>
    <submittedName>
        <fullName evidence="5">Alcohol dehydrogenase [NADP+] A</fullName>
    </submittedName>
</protein>
<name>A0A151X5F0_9HYME</name>
<evidence type="ECO:0000256" key="3">
    <source>
        <dbReference type="PIRSR" id="PIRSR000097-3"/>
    </source>
</evidence>
<dbReference type="PROSITE" id="PS00062">
    <property type="entry name" value="ALDOKETO_REDUCTASE_2"/>
    <property type="match status" value="1"/>
</dbReference>
<evidence type="ECO:0000313" key="6">
    <source>
        <dbReference type="Proteomes" id="UP000075809"/>
    </source>
</evidence>
<dbReference type="InterPro" id="IPR036812">
    <property type="entry name" value="NAD(P)_OxRdtase_dom_sf"/>
</dbReference>
<evidence type="ECO:0000313" key="5">
    <source>
        <dbReference type="EMBL" id="KYQ55490.1"/>
    </source>
</evidence>
<dbReference type="PIRSF" id="PIRSF000097">
    <property type="entry name" value="AKR"/>
    <property type="match status" value="1"/>
</dbReference>
<dbReference type="SUPFAM" id="SSF51430">
    <property type="entry name" value="NAD(P)-linked oxidoreductase"/>
    <property type="match status" value="1"/>
</dbReference>
<feature type="domain" description="NADP-dependent oxidoreductase" evidence="4">
    <location>
        <begin position="8"/>
        <end position="279"/>
    </location>
</feature>
<dbReference type="Gene3D" id="3.20.20.100">
    <property type="entry name" value="NADP-dependent oxidoreductase domain"/>
    <property type="match status" value="1"/>
</dbReference>
<gene>
    <name evidence="5" type="ORF">ALC60_05552</name>
</gene>
<dbReference type="Pfam" id="PF00248">
    <property type="entry name" value="Aldo_ket_red"/>
    <property type="match status" value="1"/>
</dbReference>
<evidence type="ECO:0000256" key="2">
    <source>
        <dbReference type="PIRSR" id="PIRSR000097-2"/>
    </source>
</evidence>
<dbReference type="GO" id="GO:0016491">
    <property type="term" value="F:oxidoreductase activity"/>
    <property type="evidence" value="ECO:0007669"/>
    <property type="project" value="InterPro"/>
</dbReference>
<dbReference type="InterPro" id="IPR018170">
    <property type="entry name" value="Aldo/ket_reductase_CS"/>
</dbReference>
<feature type="active site" description="Proton donor" evidence="1">
    <location>
        <position position="32"/>
    </location>
</feature>
<reference evidence="5 6" key="1">
    <citation type="submission" date="2015-09" db="EMBL/GenBank/DDBJ databases">
        <title>Trachymyrmex zeteki WGS genome.</title>
        <authorList>
            <person name="Nygaard S."/>
            <person name="Hu H."/>
            <person name="Boomsma J."/>
            <person name="Zhang G."/>
        </authorList>
    </citation>
    <scope>NUCLEOTIDE SEQUENCE [LARGE SCALE GENOMIC DNA]</scope>
    <source>
        <strain evidence="5">Tzet28-1</strain>
        <tissue evidence="5">Whole body</tissue>
    </source>
</reference>
<dbReference type="InterPro" id="IPR020471">
    <property type="entry name" value="AKR"/>
</dbReference>